<sequence>FIIGIHKIILISYVLRNTHIFGCQPIVTSPYVFLDTPSLNCMFTVLKPSIHMNFLHILEEIEGIFYIFHTITIYLVASQ</sequence>
<evidence type="ECO:0000313" key="1">
    <source>
        <dbReference type="EMBL" id="KAI8032997.1"/>
    </source>
</evidence>
<gene>
    <name evidence="2" type="ORF">M5D96_012328</name>
    <name evidence="1" type="ORF">M5D96_014248</name>
</gene>
<dbReference type="EMBL" id="JAMKOV010000056">
    <property type="protein sequence ID" value="KAI8034890.1"/>
    <property type="molecule type" value="Genomic_DNA"/>
</dbReference>
<proteinExistence type="predicted"/>
<protein>
    <submittedName>
        <fullName evidence="1">Uncharacterized protein</fullName>
    </submittedName>
</protein>
<comment type="caution">
    <text evidence="1">The sequence shown here is derived from an EMBL/GenBank/DDBJ whole genome shotgun (WGS) entry which is preliminary data.</text>
</comment>
<dbReference type="EMBL" id="JAMKOV010000319">
    <property type="protein sequence ID" value="KAI8032997.1"/>
    <property type="molecule type" value="Genomic_DNA"/>
</dbReference>
<dbReference type="AlphaFoldDB" id="A0A9P9Y9Q5"/>
<dbReference type="Proteomes" id="UP001059596">
    <property type="component" value="Unassembled WGS sequence"/>
</dbReference>
<feature type="non-terminal residue" evidence="1">
    <location>
        <position position="79"/>
    </location>
</feature>
<name>A0A9P9Y9Q5_9MUSC</name>
<keyword evidence="3" id="KW-1185">Reference proteome</keyword>
<accession>A0A9P9Y9Q5</accession>
<reference evidence="1" key="1">
    <citation type="journal article" date="2023" name="Genome Biol. Evol.">
        <title>Long-read-based Genome Assembly of Drosophila gunungcola Reveals Fewer Chemosensory Genes in Flower-breeding Species.</title>
        <authorList>
            <person name="Negi A."/>
            <person name="Liao B.Y."/>
            <person name="Yeh S.D."/>
        </authorList>
    </citation>
    <scope>NUCLEOTIDE SEQUENCE</scope>
    <source>
        <strain evidence="1">Sukarami</strain>
    </source>
</reference>
<organism evidence="1 3">
    <name type="scientific">Drosophila gunungcola</name>
    <name type="common">fruit fly</name>
    <dbReference type="NCBI Taxonomy" id="103775"/>
    <lineage>
        <taxon>Eukaryota</taxon>
        <taxon>Metazoa</taxon>
        <taxon>Ecdysozoa</taxon>
        <taxon>Arthropoda</taxon>
        <taxon>Hexapoda</taxon>
        <taxon>Insecta</taxon>
        <taxon>Pterygota</taxon>
        <taxon>Neoptera</taxon>
        <taxon>Endopterygota</taxon>
        <taxon>Diptera</taxon>
        <taxon>Brachycera</taxon>
        <taxon>Muscomorpha</taxon>
        <taxon>Ephydroidea</taxon>
        <taxon>Drosophilidae</taxon>
        <taxon>Drosophila</taxon>
        <taxon>Sophophora</taxon>
    </lineage>
</organism>
<evidence type="ECO:0000313" key="2">
    <source>
        <dbReference type="EMBL" id="KAI8034890.1"/>
    </source>
</evidence>
<feature type="non-terminal residue" evidence="1">
    <location>
        <position position="1"/>
    </location>
</feature>
<evidence type="ECO:0000313" key="3">
    <source>
        <dbReference type="Proteomes" id="UP001059596"/>
    </source>
</evidence>